<dbReference type="EMBL" id="JAWDGP010004711">
    <property type="protein sequence ID" value="KAK3762413.1"/>
    <property type="molecule type" value="Genomic_DNA"/>
</dbReference>
<evidence type="ECO:0000313" key="1">
    <source>
        <dbReference type="EMBL" id="KAK3762413.1"/>
    </source>
</evidence>
<dbReference type="AlphaFoldDB" id="A0AAE0Z3T9"/>
<evidence type="ECO:0000313" key="2">
    <source>
        <dbReference type="Proteomes" id="UP001283361"/>
    </source>
</evidence>
<accession>A0AAE0Z3T9</accession>
<keyword evidence="2" id="KW-1185">Reference proteome</keyword>
<organism evidence="1 2">
    <name type="scientific">Elysia crispata</name>
    <name type="common">lettuce slug</name>
    <dbReference type="NCBI Taxonomy" id="231223"/>
    <lineage>
        <taxon>Eukaryota</taxon>
        <taxon>Metazoa</taxon>
        <taxon>Spiralia</taxon>
        <taxon>Lophotrochozoa</taxon>
        <taxon>Mollusca</taxon>
        <taxon>Gastropoda</taxon>
        <taxon>Heterobranchia</taxon>
        <taxon>Euthyneura</taxon>
        <taxon>Panpulmonata</taxon>
        <taxon>Sacoglossa</taxon>
        <taxon>Placobranchoidea</taxon>
        <taxon>Plakobranchidae</taxon>
        <taxon>Elysia</taxon>
    </lineage>
</organism>
<gene>
    <name evidence="1" type="ORF">RRG08_061663</name>
</gene>
<protein>
    <submittedName>
        <fullName evidence="1">Uncharacterized protein</fullName>
    </submittedName>
</protein>
<dbReference type="Proteomes" id="UP001283361">
    <property type="component" value="Unassembled WGS sequence"/>
</dbReference>
<name>A0AAE0Z3T9_9GAST</name>
<reference evidence="1" key="1">
    <citation type="journal article" date="2023" name="G3 (Bethesda)">
        <title>A reference genome for the long-term kleptoplast-retaining sea slug Elysia crispata morphotype clarki.</title>
        <authorList>
            <person name="Eastman K.E."/>
            <person name="Pendleton A.L."/>
            <person name="Shaikh M.A."/>
            <person name="Suttiyut T."/>
            <person name="Ogas R."/>
            <person name="Tomko P."/>
            <person name="Gavelis G."/>
            <person name="Widhalm J.R."/>
            <person name="Wisecaver J.H."/>
        </authorList>
    </citation>
    <scope>NUCLEOTIDE SEQUENCE</scope>
    <source>
        <strain evidence="1">ECLA1</strain>
    </source>
</reference>
<sequence>MLHLSFYLFLKTQAHSCTFEPNIHTGEGGKLGSGKVDLHYLLYKQDTEVIASSRKLGELKSSYLRVLRLPAHAPGF</sequence>
<proteinExistence type="predicted"/>
<comment type="caution">
    <text evidence="1">The sequence shown here is derived from an EMBL/GenBank/DDBJ whole genome shotgun (WGS) entry which is preliminary data.</text>
</comment>